<keyword evidence="2" id="KW-1185">Reference proteome</keyword>
<dbReference type="EMBL" id="FNIE01000003">
    <property type="protein sequence ID" value="SDN29944.1"/>
    <property type="molecule type" value="Genomic_DNA"/>
</dbReference>
<protein>
    <submittedName>
        <fullName evidence="1">Uncharacterized protein</fullName>
    </submittedName>
</protein>
<dbReference type="Proteomes" id="UP000199341">
    <property type="component" value="Unassembled WGS sequence"/>
</dbReference>
<proteinExistence type="predicted"/>
<sequence length="77" mass="8281">MEIVSDSWLAATAGSPGLFWWWAARRGGGPVAPLFTVGGSLWGDDRGWWVVRWVLWGGQFVVQVRVGGGVGVPPLTT</sequence>
<accession>A0A1H0A9M6</accession>
<organism evidence="1 2">
    <name type="scientific">Actinacidiphila guanduensis</name>
    <dbReference type="NCBI Taxonomy" id="310781"/>
    <lineage>
        <taxon>Bacteria</taxon>
        <taxon>Bacillati</taxon>
        <taxon>Actinomycetota</taxon>
        <taxon>Actinomycetes</taxon>
        <taxon>Kitasatosporales</taxon>
        <taxon>Streptomycetaceae</taxon>
        <taxon>Actinacidiphila</taxon>
    </lineage>
</organism>
<dbReference type="AlphaFoldDB" id="A0A1H0A9M6"/>
<evidence type="ECO:0000313" key="1">
    <source>
        <dbReference type="EMBL" id="SDN29944.1"/>
    </source>
</evidence>
<reference evidence="1 2" key="1">
    <citation type="submission" date="2016-10" db="EMBL/GenBank/DDBJ databases">
        <authorList>
            <person name="de Groot N.N."/>
        </authorList>
    </citation>
    <scope>NUCLEOTIDE SEQUENCE [LARGE SCALE GENOMIC DNA]</scope>
    <source>
        <strain evidence="1 2">CGMCC 4.2022</strain>
    </source>
</reference>
<gene>
    <name evidence="1" type="ORF">SAMN05216259_103455</name>
</gene>
<name>A0A1H0A9M6_9ACTN</name>
<dbReference type="STRING" id="310781.SAMN05216259_103455"/>
<evidence type="ECO:0000313" key="2">
    <source>
        <dbReference type="Proteomes" id="UP000199341"/>
    </source>
</evidence>